<protein>
    <recommendedName>
        <fullName evidence="1">PD-(D/E)XK nuclease domain-containing protein</fullName>
    </recommendedName>
</protein>
<dbReference type="OrthoDB" id="5361365at2"/>
<dbReference type="EMBL" id="JRMQ02000001">
    <property type="protein sequence ID" value="TLE03401.1"/>
    <property type="molecule type" value="Genomic_DNA"/>
</dbReference>
<dbReference type="RefSeq" id="WP_034362358.1">
    <property type="nucleotide sequence ID" value="NZ_CAJUDB010000008.1"/>
</dbReference>
<evidence type="ECO:0000259" key="1">
    <source>
        <dbReference type="Pfam" id="PF20472"/>
    </source>
</evidence>
<dbReference type="InterPro" id="IPR046821">
    <property type="entry name" value="PDDEXK_11"/>
</dbReference>
<evidence type="ECO:0000313" key="2">
    <source>
        <dbReference type="EMBL" id="TLE03401.1"/>
    </source>
</evidence>
<organism evidence="2 3">
    <name type="scientific">Helicobacter japonicus</name>
    <dbReference type="NCBI Taxonomy" id="425400"/>
    <lineage>
        <taxon>Bacteria</taxon>
        <taxon>Pseudomonadati</taxon>
        <taxon>Campylobacterota</taxon>
        <taxon>Epsilonproteobacteria</taxon>
        <taxon>Campylobacterales</taxon>
        <taxon>Helicobacteraceae</taxon>
        <taxon>Helicobacter</taxon>
    </lineage>
</organism>
<dbReference type="STRING" id="425400.LS65_05960"/>
<accession>A0A4U8TRQ3</accession>
<gene>
    <name evidence="2" type="ORF">LS65_001125</name>
</gene>
<name>A0A4U8TRQ3_9HELI</name>
<comment type="caution">
    <text evidence="2">The sequence shown here is derived from an EMBL/GenBank/DDBJ whole genome shotgun (WGS) entry which is preliminary data.</text>
</comment>
<dbReference type="Proteomes" id="UP000029707">
    <property type="component" value="Unassembled WGS sequence"/>
</dbReference>
<dbReference type="AlphaFoldDB" id="A0A4U8TRQ3"/>
<feature type="domain" description="PD-(D/E)XK nuclease" evidence="1">
    <location>
        <begin position="48"/>
        <end position="108"/>
    </location>
</feature>
<reference evidence="2 3" key="1">
    <citation type="journal article" date="2014" name="Genome Announc.">
        <title>Draft genome sequences of eight enterohepatic helicobacter species isolated from both laboratory and wild rodents.</title>
        <authorList>
            <person name="Sheh A."/>
            <person name="Shen Z."/>
            <person name="Fox J.G."/>
        </authorList>
    </citation>
    <scope>NUCLEOTIDE SEQUENCE [LARGE SCALE GENOMIC DNA]</scope>
    <source>
        <strain evidence="2 3">MIT 01-6451</strain>
    </source>
</reference>
<dbReference type="GeneID" id="82321169"/>
<dbReference type="Pfam" id="PF20472">
    <property type="entry name" value="PDDEXK_11"/>
    <property type="match status" value="1"/>
</dbReference>
<keyword evidence="3" id="KW-1185">Reference proteome</keyword>
<sequence length="180" mass="21035">MIANGIGGSNTKTGLVFEGKVDLATFLSRQNGYKVDSVGNVFYQDELIARIFKKHQFYNFLEERDVDWKNIISKKLLPDDSIYVIINNTFFIIECKFQQVAGSVDEKLQTCDFKKKQYQKLLSSLNMEVEYIYLLSNWFQQAGYRDVLDYIISVNCRYYFEYIPLQVLGLPIPTDSREIQ</sequence>
<evidence type="ECO:0000313" key="3">
    <source>
        <dbReference type="Proteomes" id="UP000029707"/>
    </source>
</evidence>
<proteinExistence type="predicted"/>